<feature type="domain" description="Cyclic nucleotide-binding" evidence="1">
    <location>
        <begin position="38"/>
        <end position="91"/>
    </location>
</feature>
<dbReference type="PANTHER" id="PTHR23011:SF28">
    <property type="entry name" value="CYCLIC NUCLEOTIDE-BINDING DOMAIN CONTAINING PROTEIN"/>
    <property type="match status" value="1"/>
</dbReference>
<dbReference type="PROSITE" id="PS50042">
    <property type="entry name" value="CNMP_BINDING_3"/>
    <property type="match status" value="1"/>
</dbReference>
<dbReference type="AlphaFoldDB" id="A0A210R3G8"/>
<proteinExistence type="predicted"/>
<evidence type="ECO:0000259" key="1">
    <source>
        <dbReference type="PROSITE" id="PS50042"/>
    </source>
</evidence>
<dbReference type="Gene3D" id="2.60.120.10">
    <property type="entry name" value="Jelly Rolls"/>
    <property type="match status" value="2"/>
</dbReference>
<gene>
    <name evidence="2" type="ORF">KP79_PYT19536</name>
</gene>
<protein>
    <recommendedName>
        <fullName evidence="1">Cyclic nucleotide-binding domain-containing protein</fullName>
    </recommendedName>
</protein>
<name>A0A210R3G8_MIZYE</name>
<dbReference type="OrthoDB" id="6135499at2759"/>
<reference evidence="2 3" key="1">
    <citation type="journal article" date="2017" name="Nat. Ecol. Evol.">
        <title>Scallop genome provides insights into evolution of bilaterian karyotype and development.</title>
        <authorList>
            <person name="Wang S."/>
            <person name="Zhang J."/>
            <person name="Jiao W."/>
            <person name="Li J."/>
            <person name="Xun X."/>
            <person name="Sun Y."/>
            <person name="Guo X."/>
            <person name="Huan P."/>
            <person name="Dong B."/>
            <person name="Zhang L."/>
            <person name="Hu X."/>
            <person name="Sun X."/>
            <person name="Wang J."/>
            <person name="Zhao C."/>
            <person name="Wang Y."/>
            <person name="Wang D."/>
            <person name="Huang X."/>
            <person name="Wang R."/>
            <person name="Lv J."/>
            <person name="Li Y."/>
            <person name="Zhang Z."/>
            <person name="Liu B."/>
            <person name="Lu W."/>
            <person name="Hui Y."/>
            <person name="Liang J."/>
            <person name="Zhou Z."/>
            <person name="Hou R."/>
            <person name="Li X."/>
            <person name="Liu Y."/>
            <person name="Li H."/>
            <person name="Ning X."/>
            <person name="Lin Y."/>
            <person name="Zhao L."/>
            <person name="Xing Q."/>
            <person name="Dou J."/>
            <person name="Li Y."/>
            <person name="Mao J."/>
            <person name="Guo H."/>
            <person name="Dou H."/>
            <person name="Li T."/>
            <person name="Mu C."/>
            <person name="Jiang W."/>
            <person name="Fu Q."/>
            <person name="Fu X."/>
            <person name="Miao Y."/>
            <person name="Liu J."/>
            <person name="Yu Q."/>
            <person name="Li R."/>
            <person name="Liao H."/>
            <person name="Li X."/>
            <person name="Kong Y."/>
            <person name="Jiang Z."/>
            <person name="Chourrout D."/>
            <person name="Li R."/>
            <person name="Bao Z."/>
        </authorList>
    </citation>
    <scope>NUCLEOTIDE SEQUENCE [LARGE SCALE GENOMIC DNA]</scope>
    <source>
        <strain evidence="2 3">PY_sf001</strain>
    </source>
</reference>
<dbReference type="STRING" id="6573.A0A210R3G8"/>
<sequence length="564" mass="65046">MNRSTRDSLLQVMKKPEDKRKDSELSAVLPVLTWKVRCLRGLDKGKVMEILRVCYYRKCHRDYVIRKQGKPWQRLYIVMRGSLTIYFNDEGVGGTPEPEVDVKEEESCPSIPTFPPIFGFASKTKKTVRFKDESKDYVLDRRKLGRSVATLEGLQSFGQLSFLSGDFAAEGTVVADEKTELMVIPGKKVLERVQVYEKRELDQKKLFVRTHSFFSKSSEAHQELIIAALTRSYCPLGCTIVRQGSPVVGLHFLIRGRARLSTTSSKHRKQYPDIFINYDEFRNSPDPRDDLIVRLPSINMRERNTMAPHAYVRRTAGYAAAEKLVFDRNIELCFVEEGEICGDTEVLLGLDTHIFTVTASTPCELYTLSLKCYENHILKKNSQTINLIKMVVETKLLGRKSTIPGNKIELLPLLLYRLRFIRQIHMDMAGETNETGTEINIQRHGSYESPHDKDARQKTVKNMHSLENRGSEGMIVDWYKRNKAPLLRPVTEGAVYYKEMMQKRSKMREEMRKKYPNDSAVCQVIRKRVKDAILASIKDGFRADNMVRKVRLQLSNGRAWTKWK</sequence>
<dbReference type="InterPro" id="IPR000595">
    <property type="entry name" value="cNMP-bd_dom"/>
</dbReference>
<dbReference type="InterPro" id="IPR018490">
    <property type="entry name" value="cNMP-bd_dom_sf"/>
</dbReference>
<dbReference type="InterPro" id="IPR014710">
    <property type="entry name" value="RmlC-like_jellyroll"/>
</dbReference>
<dbReference type="Proteomes" id="UP000242188">
    <property type="component" value="Unassembled WGS sequence"/>
</dbReference>
<comment type="caution">
    <text evidence="2">The sequence shown here is derived from an EMBL/GenBank/DDBJ whole genome shotgun (WGS) entry which is preliminary data.</text>
</comment>
<dbReference type="SUPFAM" id="SSF51206">
    <property type="entry name" value="cAMP-binding domain-like"/>
    <property type="match status" value="2"/>
</dbReference>
<dbReference type="CDD" id="cd00038">
    <property type="entry name" value="CAP_ED"/>
    <property type="match status" value="1"/>
</dbReference>
<accession>A0A210R3G8</accession>
<dbReference type="EMBL" id="NEDP02000657">
    <property type="protein sequence ID" value="OWF55486.1"/>
    <property type="molecule type" value="Genomic_DNA"/>
</dbReference>
<evidence type="ECO:0000313" key="3">
    <source>
        <dbReference type="Proteomes" id="UP000242188"/>
    </source>
</evidence>
<evidence type="ECO:0000313" key="2">
    <source>
        <dbReference type="EMBL" id="OWF55486.1"/>
    </source>
</evidence>
<keyword evidence="3" id="KW-1185">Reference proteome</keyword>
<organism evidence="2 3">
    <name type="scientific">Mizuhopecten yessoensis</name>
    <name type="common">Japanese scallop</name>
    <name type="synonym">Patinopecten yessoensis</name>
    <dbReference type="NCBI Taxonomy" id="6573"/>
    <lineage>
        <taxon>Eukaryota</taxon>
        <taxon>Metazoa</taxon>
        <taxon>Spiralia</taxon>
        <taxon>Lophotrochozoa</taxon>
        <taxon>Mollusca</taxon>
        <taxon>Bivalvia</taxon>
        <taxon>Autobranchia</taxon>
        <taxon>Pteriomorphia</taxon>
        <taxon>Pectinida</taxon>
        <taxon>Pectinoidea</taxon>
        <taxon>Pectinidae</taxon>
        <taxon>Mizuhopecten</taxon>
    </lineage>
</organism>
<dbReference type="PANTHER" id="PTHR23011">
    <property type="entry name" value="CYCLIC NUCLEOTIDE-BINDING DOMAIN CONTAINING PROTEIN"/>
    <property type="match status" value="1"/>
</dbReference>